<protein>
    <submittedName>
        <fullName evidence="1">Uncharacterized protein</fullName>
    </submittedName>
</protein>
<proteinExistence type="predicted"/>
<evidence type="ECO:0000313" key="2">
    <source>
        <dbReference type="Proteomes" id="UP001234202"/>
    </source>
</evidence>
<gene>
    <name evidence="1" type="ORF">QFC24_005828</name>
</gene>
<comment type="caution">
    <text evidence="1">The sequence shown here is derived from an EMBL/GenBank/DDBJ whole genome shotgun (WGS) entry which is preliminary data.</text>
</comment>
<evidence type="ECO:0000313" key="1">
    <source>
        <dbReference type="EMBL" id="KAJ9119357.1"/>
    </source>
</evidence>
<name>A0ACC2X9B5_9TREE</name>
<organism evidence="1 2">
    <name type="scientific">Naganishia onofrii</name>
    <dbReference type="NCBI Taxonomy" id="1851511"/>
    <lineage>
        <taxon>Eukaryota</taxon>
        <taxon>Fungi</taxon>
        <taxon>Dikarya</taxon>
        <taxon>Basidiomycota</taxon>
        <taxon>Agaricomycotina</taxon>
        <taxon>Tremellomycetes</taxon>
        <taxon>Filobasidiales</taxon>
        <taxon>Filobasidiaceae</taxon>
        <taxon>Naganishia</taxon>
    </lineage>
</organism>
<dbReference type="EMBL" id="JASBWV010000025">
    <property type="protein sequence ID" value="KAJ9119357.1"/>
    <property type="molecule type" value="Genomic_DNA"/>
</dbReference>
<sequence>MIASQILQWFALFGLLSGAAATPASDTSALKRREDCTRGAIIWPWSTKNAIQDVIDLENANIKLKLSTPAKSFSLMLAHLSPGYMMRDDLNDATGPGWDDCDFRGELVWPMDLFGIDTDHCVMDVKISKGEVMDRSRGNQSLTLAPMAYEQWYRSMRKQFPNSKIPGIWCAGQEQSLDCLFSDTRSFFSHTTHLPLVEAKIGELSDVELKAVFNAGNISPVFLKDSESIVIITGTEKTDETWKGFDISDPHTIKTWTVGQLKGLSAAYAKSHLALPLGMPPQECTLKST</sequence>
<accession>A0ACC2X9B5</accession>
<reference evidence="1" key="1">
    <citation type="submission" date="2023-04" db="EMBL/GenBank/DDBJ databases">
        <title>Draft Genome sequencing of Naganishia species isolated from polar environments using Oxford Nanopore Technology.</title>
        <authorList>
            <person name="Leo P."/>
            <person name="Venkateswaran K."/>
        </authorList>
    </citation>
    <scope>NUCLEOTIDE SEQUENCE</scope>
    <source>
        <strain evidence="1">DBVPG 5303</strain>
    </source>
</reference>
<keyword evidence="2" id="KW-1185">Reference proteome</keyword>
<dbReference type="Proteomes" id="UP001234202">
    <property type="component" value="Unassembled WGS sequence"/>
</dbReference>